<organism evidence="2 3">
    <name type="scientific">Clostridium sporogenes</name>
    <dbReference type="NCBI Taxonomy" id="1509"/>
    <lineage>
        <taxon>Bacteria</taxon>
        <taxon>Bacillati</taxon>
        <taxon>Bacillota</taxon>
        <taxon>Clostridia</taxon>
        <taxon>Eubacteriales</taxon>
        <taxon>Clostridiaceae</taxon>
        <taxon>Clostridium</taxon>
    </lineage>
</organism>
<gene>
    <name evidence="2" type="ORF">CLSPO_c07000</name>
</gene>
<dbReference type="RefSeq" id="WP_224084547.1">
    <property type="nucleotide sequence ID" value="NZ_CBCRVC010000015.1"/>
</dbReference>
<dbReference type="EMBL" id="CP009225">
    <property type="protein sequence ID" value="AKC61421.1"/>
    <property type="molecule type" value="Genomic_DNA"/>
</dbReference>
<dbReference type="GeneID" id="92937454"/>
<dbReference type="Proteomes" id="UP000033052">
    <property type="component" value="Chromosome"/>
</dbReference>
<dbReference type="KEGG" id="cld:CLSPO_c07000"/>
<reference evidence="2 3" key="1">
    <citation type="journal article" date="2015" name="PLoS ONE">
        <title>A universal mariner transposon system for forward genetic studies in the genus clostridium.</title>
        <authorList>
            <person name="Zhang Y."/>
            <person name="Grosse-Honebrink A."/>
            <person name="Minton N.P."/>
        </authorList>
    </citation>
    <scope>NUCLEOTIDE SEQUENCE [LARGE SCALE GENOMIC DNA]</scope>
    <source>
        <strain evidence="2 3">NCIMB 10696</strain>
    </source>
</reference>
<keyword evidence="1" id="KW-0732">Signal</keyword>
<evidence type="ECO:0000313" key="3">
    <source>
        <dbReference type="Proteomes" id="UP000033052"/>
    </source>
</evidence>
<accession>A0A7U5HZE6</accession>
<dbReference type="AlphaFoldDB" id="A0A7U5HZE6"/>
<proteinExistence type="predicted"/>
<name>A0A7U5HZE6_CLOSG</name>
<feature type="chain" id="PRO_5030926215" evidence="1">
    <location>
        <begin position="34"/>
        <end position="408"/>
    </location>
</feature>
<evidence type="ECO:0000256" key="1">
    <source>
        <dbReference type="SAM" id="SignalP"/>
    </source>
</evidence>
<protein>
    <submittedName>
        <fullName evidence="2">Peptidase, M56 family protein</fullName>
    </submittedName>
</protein>
<feature type="signal peptide" evidence="1">
    <location>
        <begin position="1"/>
        <end position="33"/>
    </location>
</feature>
<sequence>MIKNFKKRSYRISAAVICCALAGGVVFTTNVTAKNNSIVTRIDNESSINKQQGNKLFIDAPVKYYSNLEKAEAVAGFKFKAPNYISANYRVGDIAVRKVSDKVNMLEILFIENMGDKSFRFLTSKENMEDVLKQNAQQMYKNSKVEISKEAKNLSGISGFNITVKSTGTQEQTAKFFVWQNEGVWYGIETEIKYNKHFKDGEGQVHMNGIATAKVDNVGKIASSIKTVKDIKNVNYSVNDDRYKLFVYDNEDLKKAEELLEFAPKLPLNVGKDIAIEDSTVESLGNLSCQFNVFYRFKGVNPIHFTQSKNSDIYKDLKKKGYVEVKDAAGKIQHKKAQTLKIANKEVYKYETSSEDAINEKEKVENYIWKESNFYCKVSISSFDDSQTQNPENQDEIAKKFVNSKSIN</sequence>
<evidence type="ECO:0000313" key="2">
    <source>
        <dbReference type="EMBL" id="AKC61421.1"/>
    </source>
</evidence>